<dbReference type="Proteomes" id="UP001597012">
    <property type="component" value="Unassembled WGS sequence"/>
</dbReference>
<protein>
    <recommendedName>
        <fullName evidence="3">Carboxypeptidase-like regulatory domain-containing protein</fullName>
    </recommendedName>
</protein>
<comment type="caution">
    <text evidence="1">The sequence shown here is derived from an EMBL/GenBank/DDBJ whole genome shotgun (WGS) entry which is preliminary data.</text>
</comment>
<name>A0ABW3B892_9FLAO</name>
<proteinExistence type="predicted"/>
<reference evidence="2" key="1">
    <citation type="journal article" date="2019" name="Int. J. Syst. Evol. Microbiol.">
        <title>The Global Catalogue of Microorganisms (GCM) 10K type strain sequencing project: providing services to taxonomists for standard genome sequencing and annotation.</title>
        <authorList>
            <consortium name="The Broad Institute Genomics Platform"/>
            <consortium name="The Broad Institute Genome Sequencing Center for Infectious Disease"/>
            <person name="Wu L."/>
            <person name="Ma J."/>
        </authorList>
    </citation>
    <scope>NUCLEOTIDE SEQUENCE [LARGE SCALE GENOMIC DNA]</scope>
    <source>
        <strain evidence="2">CCUG 61948</strain>
    </source>
</reference>
<gene>
    <name evidence="1" type="ORF">ACFQZJ_17975</name>
</gene>
<evidence type="ECO:0000313" key="1">
    <source>
        <dbReference type="EMBL" id="MFD0799365.1"/>
    </source>
</evidence>
<evidence type="ECO:0000313" key="2">
    <source>
        <dbReference type="Proteomes" id="UP001597012"/>
    </source>
</evidence>
<dbReference type="RefSeq" id="WP_379936330.1">
    <property type="nucleotide sequence ID" value="NZ_JBHTHY010000023.1"/>
</dbReference>
<evidence type="ECO:0008006" key="3">
    <source>
        <dbReference type="Google" id="ProtNLM"/>
    </source>
</evidence>
<sequence length="249" mass="28639">MKITKILVALTLVLCVFVVNGQDNDRRLLMGKVLYRNINVANEYVINSTTEKATVTNDQGEFGIHVKVGDELVFTAVNYQYKVVKITEEILQDNRLVVTVNEKVTELDEVVITPDDPERYLKVKNEEFKGFEYEIDRESEVENVAMSDLDRGMQDGVNFVNIFRAIFKAKESTPEEGPKLKVSQVLRQVYDDQFFVSDLKIPQDKIDAFLFYCDSKMPATTLLKKENEFQLIDSLVNHSKTFLAEMNEE</sequence>
<accession>A0ABW3B892</accession>
<organism evidence="1 2">
    <name type="scientific">Maribacter chungangensis</name>
    <dbReference type="NCBI Taxonomy" id="1069117"/>
    <lineage>
        <taxon>Bacteria</taxon>
        <taxon>Pseudomonadati</taxon>
        <taxon>Bacteroidota</taxon>
        <taxon>Flavobacteriia</taxon>
        <taxon>Flavobacteriales</taxon>
        <taxon>Flavobacteriaceae</taxon>
        <taxon>Maribacter</taxon>
    </lineage>
</organism>
<dbReference type="EMBL" id="JBHTHY010000023">
    <property type="protein sequence ID" value="MFD0799365.1"/>
    <property type="molecule type" value="Genomic_DNA"/>
</dbReference>
<keyword evidence="2" id="KW-1185">Reference proteome</keyword>
<dbReference type="InterPro" id="IPR008969">
    <property type="entry name" value="CarboxyPept-like_regulatory"/>
</dbReference>
<dbReference type="SUPFAM" id="SSF49464">
    <property type="entry name" value="Carboxypeptidase regulatory domain-like"/>
    <property type="match status" value="1"/>
</dbReference>